<organism evidence="2 3">
    <name type="scientific">Oceanobacillus kimchii</name>
    <dbReference type="NCBI Taxonomy" id="746691"/>
    <lineage>
        <taxon>Bacteria</taxon>
        <taxon>Bacillati</taxon>
        <taxon>Bacillota</taxon>
        <taxon>Bacilli</taxon>
        <taxon>Bacillales</taxon>
        <taxon>Bacillaceae</taxon>
        <taxon>Oceanobacillus</taxon>
    </lineage>
</organism>
<feature type="transmembrane region" description="Helical" evidence="1">
    <location>
        <begin position="7"/>
        <end position="28"/>
    </location>
</feature>
<protein>
    <submittedName>
        <fullName evidence="2">Uncharacterized protein</fullName>
    </submittedName>
</protein>
<keyword evidence="1" id="KW-1133">Transmembrane helix</keyword>
<gene>
    <name evidence="2" type="ORF">MACH08_10320</name>
</gene>
<keyword evidence="3" id="KW-1185">Reference proteome</keyword>
<dbReference type="Proteomes" id="UP001275436">
    <property type="component" value="Unassembled WGS sequence"/>
</dbReference>
<reference evidence="2 3" key="1">
    <citation type="submission" date="2023-02" db="EMBL/GenBank/DDBJ databases">
        <title>Oceanobacillus kimchii IFOP_LL358 isolated form Alexandrium catenella lab strain.</title>
        <authorList>
            <person name="Gajardo G."/>
            <person name="Ueki S."/>
            <person name="Maruyama F."/>
        </authorList>
    </citation>
    <scope>NUCLEOTIDE SEQUENCE [LARGE SCALE GENOMIC DNA]</scope>
    <source>
        <strain evidence="2 3">IFOP_LL358</strain>
    </source>
</reference>
<evidence type="ECO:0000256" key="1">
    <source>
        <dbReference type="SAM" id="Phobius"/>
    </source>
</evidence>
<sequence>MNKSKLLFIIITLYLVVFTFFISKSIYLFFTAHIEKWNSVIDIIAIVILVVIVLPITIFISEKLTTSILKRKLAEKKIYYTLLLY</sequence>
<name>A0ABQ5THZ6_9BACI</name>
<proteinExistence type="predicted"/>
<feature type="transmembrane region" description="Helical" evidence="1">
    <location>
        <begin position="40"/>
        <end position="61"/>
    </location>
</feature>
<dbReference type="EMBL" id="BSKO01000001">
    <property type="protein sequence ID" value="GLO65248.1"/>
    <property type="molecule type" value="Genomic_DNA"/>
</dbReference>
<evidence type="ECO:0000313" key="3">
    <source>
        <dbReference type="Proteomes" id="UP001275436"/>
    </source>
</evidence>
<comment type="caution">
    <text evidence="2">The sequence shown here is derived from an EMBL/GenBank/DDBJ whole genome shotgun (WGS) entry which is preliminary data.</text>
</comment>
<keyword evidence="1" id="KW-0812">Transmembrane</keyword>
<evidence type="ECO:0000313" key="2">
    <source>
        <dbReference type="EMBL" id="GLO65248.1"/>
    </source>
</evidence>
<accession>A0ABQ5THZ6</accession>
<keyword evidence="1" id="KW-0472">Membrane</keyword>